<organism evidence="1 2">
    <name type="scientific">Paralvinella palmiformis</name>
    <dbReference type="NCBI Taxonomy" id="53620"/>
    <lineage>
        <taxon>Eukaryota</taxon>
        <taxon>Metazoa</taxon>
        <taxon>Spiralia</taxon>
        <taxon>Lophotrochozoa</taxon>
        <taxon>Annelida</taxon>
        <taxon>Polychaeta</taxon>
        <taxon>Sedentaria</taxon>
        <taxon>Canalipalpata</taxon>
        <taxon>Terebellida</taxon>
        <taxon>Terebelliformia</taxon>
        <taxon>Alvinellidae</taxon>
        <taxon>Paralvinella</taxon>
    </lineage>
</organism>
<evidence type="ECO:0000313" key="1">
    <source>
        <dbReference type="EMBL" id="KAK2167617.1"/>
    </source>
</evidence>
<gene>
    <name evidence="1" type="ORF">LSH36_26g14022</name>
</gene>
<protein>
    <submittedName>
        <fullName evidence="1">Uncharacterized protein</fullName>
    </submittedName>
</protein>
<reference evidence="1" key="1">
    <citation type="journal article" date="2023" name="Mol. Biol. Evol.">
        <title>Third-Generation Sequencing Reveals the Adaptive Role of the Epigenome in Three Deep-Sea Polychaetes.</title>
        <authorList>
            <person name="Perez M."/>
            <person name="Aroh O."/>
            <person name="Sun Y."/>
            <person name="Lan Y."/>
            <person name="Juniper S.K."/>
            <person name="Young C.R."/>
            <person name="Angers B."/>
            <person name="Qian P.Y."/>
        </authorList>
    </citation>
    <scope>NUCLEOTIDE SEQUENCE</scope>
    <source>
        <strain evidence="1">P08H-3</strain>
    </source>
</reference>
<dbReference type="AlphaFoldDB" id="A0AAD9NES8"/>
<dbReference type="PANTHER" id="PTHR33332">
    <property type="entry name" value="REVERSE TRANSCRIPTASE DOMAIN-CONTAINING PROTEIN"/>
    <property type="match status" value="1"/>
</dbReference>
<dbReference type="EMBL" id="JAODUP010000026">
    <property type="protein sequence ID" value="KAK2167617.1"/>
    <property type="molecule type" value="Genomic_DNA"/>
</dbReference>
<proteinExistence type="predicted"/>
<comment type="caution">
    <text evidence="1">The sequence shown here is derived from an EMBL/GenBank/DDBJ whole genome shotgun (WGS) entry which is preliminary data.</text>
</comment>
<dbReference type="Proteomes" id="UP001208570">
    <property type="component" value="Unassembled WGS sequence"/>
</dbReference>
<accession>A0AAD9NES8</accession>
<sequence>MQSKGKFIEPEKAEPRFRYHKGDYKKMSQNLLQIDWETNLNALTTEDAWKFLSSMLNDQMKKYIPKSAPSKDKRRKIWMTGKAIAEHYKKQQQVILSDILQGSVLGSILFVIFINDLPDDVTCTVTILADDTKLFRGSTNPCYEYGMRKTSPEAITEEKDLGVAIDRDLKFNMHVSKVVNKVSIMLGLVRATFTCIDEATPPGYSPIWYAIIWNMEI</sequence>
<name>A0AAD9NES8_9ANNE</name>
<keyword evidence="2" id="KW-1185">Reference proteome</keyword>
<evidence type="ECO:0000313" key="2">
    <source>
        <dbReference type="Proteomes" id="UP001208570"/>
    </source>
</evidence>